<evidence type="ECO:0000256" key="2">
    <source>
        <dbReference type="ARBA" id="ARBA00022857"/>
    </source>
</evidence>
<dbReference type="PANTHER" id="PTHR47378">
    <property type="entry name" value="DIVINYL CHLOROPHYLLIDE A 8-VINYL-REDUCTASE, CHLOROPLASTIC"/>
    <property type="match status" value="1"/>
</dbReference>
<keyword evidence="2" id="KW-0521">NADP</keyword>
<keyword evidence="11" id="KW-1185">Reference proteome</keyword>
<dbReference type="InterPro" id="IPR016040">
    <property type="entry name" value="NAD(P)-bd_dom"/>
</dbReference>
<dbReference type="EMBL" id="LR134363">
    <property type="protein sequence ID" value="VEG73943.1"/>
    <property type="molecule type" value="Genomic_DNA"/>
</dbReference>
<dbReference type="Gene3D" id="3.40.50.720">
    <property type="entry name" value="NAD(P)-binding Rossmann-like Domain"/>
    <property type="match status" value="1"/>
</dbReference>
<keyword evidence="3" id="KW-0809">Transit peptide</keyword>
<dbReference type="Proteomes" id="UP000276899">
    <property type="component" value="Chromosome"/>
</dbReference>
<name>A0A448KAK4_9ACTO</name>
<dbReference type="AlphaFoldDB" id="A0A448KAK4"/>
<protein>
    <recommendedName>
        <fullName evidence="7">Divinyl chlorophyllide a 8-vinyl-reductase, chloroplastic</fullName>
        <ecNumber evidence="6">1.3.1.75</ecNumber>
    </recommendedName>
</protein>
<dbReference type="Pfam" id="PF13460">
    <property type="entry name" value="NAD_binding_10"/>
    <property type="match status" value="1"/>
</dbReference>
<dbReference type="GO" id="GO:0033728">
    <property type="term" value="F:3,8-divinyl protochlorophyllide a 8-vinyl-reductase (NADPH) activity"/>
    <property type="evidence" value="ECO:0007669"/>
    <property type="project" value="UniProtKB-EC"/>
</dbReference>
<comment type="catalytic activity">
    <reaction evidence="8">
        <text>protochlorophyllide a + NADP(+) = 3,8-divinyl protochlorophyllide a + NADPH + H(+)</text>
        <dbReference type="Rhea" id="RHEA:48884"/>
        <dbReference type="ChEBI" id="CHEBI:15378"/>
        <dbReference type="ChEBI" id="CHEBI:57783"/>
        <dbReference type="ChEBI" id="CHEBI:58349"/>
        <dbReference type="ChEBI" id="CHEBI:58632"/>
        <dbReference type="ChEBI" id="CHEBI:83350"/>
        <dbReference type="EC" id="1.3.1.75"/>
    </reaction>
</comment>
<evidence type="ECO:0000256" key="6">
    <source>
        <dbReference type="ARBA" id="ARBA00024059"/>
    </source>
</evidence>
<evidence type="ECO:0000256" key="4">
    <source>
        <dbReference type="ARBA" id="ARBA00023002"/>
    </source>
</evidence>
<dbReference type="SUPFAM" id="SSF51735">
    <property type="entry name" value="NAD(P)-binding Rossmann-fold domains"/>
    <property type="match status" value="1"/>
</dbReference>
<evidence type="ECO:0000256" key="7">
    <source>
        <dbReference type="ARBA" id="ARBA00024089"/>
    </source>
</evidence>
<keyword evidence="4" id="KW-0560">Oxidoreductase</keyword>
<evidence type="ECO:0000256" key="8">
    <source>
        <dbReference type="ARBA" id="ARBA00049498"/>
    </source>
</evidence>
<reference evidence="10 11" key="1">
    <citation type="submission" date="2018-12" db="EMBL/GenBank/DDBJ databases">
        <authorList>
            <consortium name="Pathogen Informatics"/>
        </authorList>
    </citation>
    <scope>NUCLEOTIDE SEQUENCE [LARGE SCALE GENOMIC DNA]</scope>
    <source>
        <strain evidence="10 11">NCTC11923</strain>
    </source>
</reference>
<evidence type="ECO:0000259" key="9">
    <source>
        <dbReference type="Pfam" id="PF13460"/>
    </source>
</evidence>
<dbReference type="InterPro" id="IPR044201">
    <property type="entry name" value="DVR-like"/>
</dbReference>
<evidence type="ECO:0000256" key="3">
    <source>
        <dbReference type="ARBA" id="ARBA00022946"/>
    </source>
</evidence>
<comment type="pathway">
    <text evidence="1">Porphyrin-containing compound metabolism; chlorophyll biosynthesis.</text>
</comment>
<dbReference type="EC" id="1.3.1.75" evidence="6"/>
<organism evidence="10 11">
    <name type="scientific">Actinomyces slackii</name>
    <dbReference type="NCBI Taxonomy" id="52774"/>
    <lineage>
        <taxon>Bacteria</taxon>
        <taxon>Bacillati</taxon>
        <taxon>Actinomycetota</taxon>
        <taxon>Actinomycetes</taxon>
        <taxon>Actinomycetales</taxon>
        <taxon>Actinomycetaceae</taxon>
        <taxon>Actinomyces</taxon>
    </lineage>
</organism>
<sequence>MSTTLVAGATGYLGRYIVAELHRRGHSVRAVVRHRARAEGEGPWGSPGLRGMVSEWVVGEVTDASFTRDLAAGTERIVSALGTTRQGSDPWEVDNQANRALLSSALAHGARSFTYVNVLGGDHCPAELTRAKSAFAQMLSTSTITSQIINPTAYFSDMMEIMNMAKRGLVPVLSPTTRVNPIHGSDLASFIVDHLDTDESGSWDVGGPEIFTWRELAHLALQCAGRRPRTMKVPSVLLTPTIRITGLYSPRLADIIRFMVWNMTHDCVAPTTGTHRLADFYAKNRPTAAS</sequence>
<evidence type="ECO:0000256" key="5">
    <source>
        <dbReference type="ARBA" id="ARBA00023171"/>
    </source>
</evidence>
<dbReference type="InterPro" id="IPR036291">
    <property type="entry name" value="NAD(P)-bd_dom_sf"/>
</dbReference>
<keyword evidence="5" id="KW-0149">Chlorophyll biosynthesis</keyword>
<dbReference type="PANTHER" id="PTHR47378:SF1">
    <property type="entry name" value="DIVINYL CHLOROPHYLLIDE A 8-VINYL-REDUCTASE, CHLOROPLASTIC"/>
    <property type="match status" value="1"/>
</dbReference>
<evidence type="ECO:0000256" key="1">
    <source>
        <dbReference type="ARBA" id="ARBA00005173"/>
    </source>
</evidence>
<proteinExistence type="predicted"/>
<dbReference type="STRING" id="1278298.GCA_000428685_00082"/>
<dbReference type="GO" id="GO:0015995">
    <property type="term" value="P:chlorophyll biosynthetic process"/>
    <property type="evidence" value="ECO:0007669"/>
    <property type="project" value="UniProtKB-KW"/>
</dbReference>
<accession>A0A448KAK4</accession>
<feature type="domain" description="NAD(P)-binding" evidence="9">
    <location>
        <begin position="8"/>
        <end position="196"/>
    </location>
</feature>
<gene>
    <name evidence="10" type="ORF">NCTC11923_00559</name>
</gene>
<dbReference type="RefSeq" id="WP_026426271.1">
    <property type="nucleotide sequence ID" value="NZ_CBCRWE010000024.1"/>
</dbReference>
<evidence type="ECO:0000313" key="10">
    <source>
        <dbReference type="EMBL" id="VEG73943.1"/>
    </source>
</evidence>
<evidence type="ECO:0000313" key="11">
    <source>
        <dbReference type="Proteomes" id="UP000276899"/>
    </source>
</evidence>
<dbReference type="KEGG" id="asla:NCTC11923_00559"/>